<evidence type="ECO:0008006" key="3">
    <source>
        <dbReference type="Google" id="ProtNLM"/>
    </source>
</evidence>
<reference evidence="1 2" key="1">
    <citation type="journal article" date="2017" name="Nature">
        <title>The Apostasia genome and the evolution of orchids.</title>
        <authorList>
            <person name="Zhang G.Q."/>
            <person name="Liu K.W."/>
            <person name="Li Z."/>
            <person name="Lohaus R."/>
            <person name="Hsiao Y.Y."/>
            <person name="Niu S.C."/>
            <person name="Wang J.Y."/>
            <person name="Lin Y.C."/>
            <person name="Xu Q."/>
            <person name="Chen L.J."/>
            <person name="Yoshida K."/>
            <person name="Fujiwara S."/>
            <person name="Wang Z.W."/>
            <person name="Zhang Y.Q."/>
            <person name="Mitsuda N."/>
            <person name="Wang M."/>
            <person name="Liu G.H."/>
            <person name="Pecoraro L."/>
            <person name="Huang H.X."/>
            <person name="Xiao X.J."/>
            <person name="Lin M."/>
            <person name="Wu X.Y."/>
            <person name="Wu W.L."/>
            <person name="Chen Y.Y."/>
            <person name="Chang S.B."/>
            <person name="Sakamoto S."/>
            <person name="Ohme-Takagi M."/>
            <person name="Yagi M."/>
            <person name="Zeng S.J."/>
            <person name="Shen C.Y."/>
            <person name="Yeh C.M."/>
            <person name="Luo Y.B."/>
            <person name="Tsai W.C."/>
            <person name="Van de Peer Y."/>
            <person name="Liu Z.J."/>
        </authorList>
    </citation>
    <scope>NUCLEOTIDE SEQUENCE [LARGE SCALE GENOMIC DNA]</scope>
    <source>
        <strain evidence="2">cv. Shenzhen</strain>
        <tissue evidence="1">Stem</tissue>
    </source>
</reference>
<name>A0A2I0ARL7_9ASPA</name>
<sequence>MTFEAYFQALCRSERLEHAEILLKEAAEKHLESEVCVQKSFINALFRSCRHVESIRFFEAKKKKKIGSWISGRDSFPRGERVMGQGLPQGQVASWGDDLQGLRAKRPGDGFGRACNAFLSVLF</sequence>
<evidence type="ECO:0000313" key="1">
    <source>
        <dbReference type="EMBL" id="PKA58194.1"/>
    </source>
</evidence>
<dbReference type="Proteomes" id="UP000236161">
    <property type="component" value="Unassembled WGS sequence"/>
</dbReference>
<dbReference type="OrthoDB" id="751663at2759"/>
<accession>A0A2I0ARL7</accession>
<dbReference type="AlphaFoldDB" id="A0A2I0ARL7"/>
<evidence type="ECO:0000313" key="2">
    <source>
        <dbReference type="Proteomes" id="UP000236161"/>
    </source>
</evidence>
<protein>
    <recommendedName>
        <fullName evidence="3">Pentatricopeptide repeat-containing protein</fullName>
    </recommendedName>
</protein>
<proteinExistence type="predicted"/>
<dbReference type="EMBL" id="KZ451955">
    <property type="protein sequence ID" value="PKA58194.1"/>
    <property type="molecule type" value="Genomic_DNA"/>
</dbReference>
<gene>
    <name evidence="1" type="ORF">AXF42_Ash012917</name>
</gene>
<keyword evidence="2" id="KW-1185">Reference proteome</keyword>
<organism evidence="1 2">
    <name type="scientific">Apostasia shenzhenica</name>
    <dbReference type="NCBI Taxonomy" id="1088818"/>
    <lineage>
        <taxon>Eukaryota</taxon>
        <taxon>Viridiplantae</taxon>
        <taxon>Streptophyta</taxon>
        <taxon>Embryophyta</taxon>
        <taxon>Tracheophyta</taxon>
        <taxon>Spermatophyta</taxon>
        <taxon>Magnoliopsida</taxon>
        <taxon>Liliopsida</taxon>
        <taxon>Asparagales</taxon>
        <taxon>Orchidaceae</taxon>
        <taxon>Apostasioideae</taxon>
        <taxon>Apostasia</taxon>
    </lineage>
</organism>